<gene>
    <name evidence="2" type="ORF">BDW42DRAFT_173065</name>
</gene>
<organism evidence="2 3">
    <name type="scientific">Aspergillus taichungensis</name>
    <dbReference type="NCBI Taxonomy" id="482145"/>
    <lineage>
        <taxon>Eukaryota</taxon>
        <taxon>Fungi</taxon>
        <taxon>Dikarya</taxon>
        <taxon>Ascomycota</taxon>
        <taxon>Pezizomycotina</taxon>
        <taxon>Eurotiomycetes</taxon>
        <taxon>Eurotiomycetidae</taxon>
        <taxon>Eurotiales</taxon>
        <taxon>Aspergillaceae</taxon>
        <taxon>Aspergillus</taxon>
        <taxon>Aspergillus subgen. Circumdati</taxon>
    </lineage>
</organism>
<dbReference type="Proteomes" id="UP000235023">
    <property type="component" value="Unassembled WGS sequence"/>
</dbReference>
<feature type="chain" id="PRO_5014357182" evidence="1">
    <location>
        <begin position="20"/>
        <end position="104"/>
    </location>
</feature>
<feature type="signal peptide" evidence="1">
    <location>
        <begin position="1"/>
        <end position="19"/>
    </location>
</feature>
<evidence type="ECO:0000313" key="3">
    <source>
        <dbReference type="Proteomes" id="UP000235023"/>
    </source>
</evidence>
<dbReference type="EMBL" id="KZ559562">
    <property type="protein sequence ID" value="PLN79279.1"/>
    <property type="molecule type" value="Genomic_DNA"/>
</dbReference>
<reference evidence="3" key="1">
    <citation type="submission" date="2017-12" db="EMBL/GenBank/DDBJ databases">
        <authorList>
            <consortium name="DOE Joint Genome Institute"/>
            <person name="Mondo S.J."/>
            <person name="Kjaerbolling I."/>
            <person name="Vesth T.C."/>
            <person name="Frisvad J.C."/>
            <person name="Nybo J.L."/>
            <person name="Theobald S."/>
            <person name="Kuo A."/>
            <person name="Bowyer P."/>
            <person name="Matsuda Y."/>
            <person name="Lyhne E.K."/>
            <person name="Kogle M.E."/>
            <person name="Clum A."/>
            <person name="Lipzen A."/>
            <person name="Salamov A."/>
            <person name="Ngan C.Y."/>
            <person name="Daum C."/>
            <person name="Chiniquy J."/>
            <person name="Barry K."/>
            <person name="LaButti K."/>
            <person name="Haridas S."/>
            <person name="Simmons B.A."/>
            <person name="Magnuson J.K."/>
            <person name="Mortensen U.H."/>
            <person name="Larsen T.O."/>
            <person name="Grigoriev I.V."/>
            <person name="Baker S.E."/>
            <person name="Andersen M.R."/>
            <person name="Nordberg H.P."/>
            <person name="Cantor M.N."/>
            <person name="Hua S.X."/>
        </authorList>
    </citation>
    <scope>NUCLEOTIDE SEQUENCE [LARGE SCALE GENOMIC DNA]</scope>
    <source>
        <strain evidence="3">IBT 19404</strain>
    </source>
</reference>
<dbReference type="AlphaFoldDB" id="A0A2J5HPZ8"/>
<accession>A0A2J5HPZ8</accession>
<name>A0A2J5HPZ8_9EURO</name>
<evidence type="ECO:0000256" key="1">
    <source>
        <dbReference type="SAM" id="SignalP"/>
    </source>
</evidence>
<sequence>MKLSLALVSLGLCVAPTFAQTIATMTLESVKETWDEHFLPGQCIDNTEPDTPVDRINVQGAGVMCWLYPEAGCNGQGTGFIGGKHELGSGAFVGSFDCMKTDIF</sequence>
<dbReference type="OrthoDB" id="4505886at2759"/>
<keyword evidence="1" id="KW-0732">Signal</keyword>
<proteinExistence type="predicted"/>
<keyword evidence="3" id="KW-1185">Reference proteome</keyword>
<protein>
    <submittedName>
        <fullName evidence="2">Uncharacterized protein</fullName>
    </submittedName>
</protein>
<evidence type="ECO:0000313" key="2">
    <source>
        <dbReference type="EMBL" id="PLN79279.1"/>
    </source>
</evidence>